<dbReference type="EMBL" id="LACI01000942">
    <property type="protein sequence ID" value="KJU85620.1"/>
    <property type="molecule type" value="Genomic_DNA"/>
</dbReference>
<reference evidence="1 2" key="1">
    <citation type="submission" date="2015-02" db="EMBL/GenBank/DDBJ databases">
        <title>Single-cell genomics of uncultivated deep-branching MTB reveals a conserved set of magnetosome genes.</title>
        <authorList>
            <person name="Kolinko S."/>
            <person name="Richter M."/>
            <person name="Glockner F.O."/>
            <person name="Brachmann A."/>
            <person name="Schuler D."/>
        </authorList>
    </citation>
    <scope>NUCLEOTIDE SEQUENCE [LARGE SCALE GENOMIC DNA]</scope>
    <source>
        <strain evidence="1">TM-1</strain>
    </source>
</reference>
<evidence type="ECO:0000313" key="1">
    <source>
        <dbReference type="EMBL" id="KJU85620.1"/>
    </source>
</evidence>
<dbReference type="AlphaFoldDB" id="A0A0F3GUK7"/>
<name>A0A0F3GUK7_9BACT</name>
<comment type="caution">
    <text evidence="1">The sequence shown here is derived from an EMBL/GenBank/DDBJ whole genome shotgun (WGS) entry which is preliminary data.</text>
</comment>
<proteinExistence type="predicted"/>
<sequence>MLYNPHYRNLPRLSLIAPGLLLSGTRLETHGSLCSILHVASIFHHNHWELAFFIHDLSITDYSKIKI</sequence>
<gene>
    <name evidence="1" type="ORF">MBAV_002186</name>
</gene>
<keyword evidence="2" id="KW-1185">Reference proteome</keyword>
<protein>
    <submittedName>
        <fullName evidence="1">Uncharacterized protein</fullName>
    </submittedName>
</protein>
<evidence type="ECO:0000313" key="2">
    <source>
        <dbReference type="Proteomes" id="UP000033423"/>
    </source>
</evidence>
<dbReference type="Proteomes" id="UP000033423">
    <property type="component" value="Unassembled WGS sequence"/>
</dbReference>
<organism evidence="1 2">
    <name type="scientific">Candidatus Magnetobacterium bavaricum</name>
    <dbReference type="NCBI Taxonomy" id="29290"/>
    <lineage>
        <taxon>Bacteria</taxon>
        <taxon>Pseudomonadati</taxon>
        <taxon>Nitrospirota</taxon>
        <taxon>Thermodesulfovibrionia</taxon>
        <taxon>Thermodesulfovibrionales</taxon>
        <taxon>Candidatus Magnetobacteriaceae</taxon>
        <taxon>Candidatus Magnetobacterium</taxon>
    </lineage>
</organism>
<accession>A0A0F3GUK7</accession>